<accession>A0ABP8PYV9</accession>
<organism evidence="4 5">
    <name type="scientific">Pseudaeromonas paramecii</name>
    <dbReference type="NCBI Taxonomy" id="2138166"/>
    <lineage>
        <taxon>Bacteria</taxon>
        <taxon>Pseudomonadati</taxon>
        <taxon>Pseudomonadota</taxon>
        <taxon>Gammaproteobacteria</taxon>
        <taxon>Aeromonadales</taxon>
        <taxon>Aeromonadaceae</taxon>
        <taxon>Pseudaeromonas</taxon>
    </lineage>
</organism>
<dbReference type="InterPro" id="IPR000182">
    <property type="entry name" value="GNAT_dom"/>
</dbReference>
<keyword evidence="5" id="KW-1185">Reference proteome</keyword>
<dbReference type="PANTHER" id="PTHR43072">
    <property type="entry name" value="N-ACETYLTRANSFERASE"/>
    <property type="match status" value="1"/>
</dbReference>
<evidence type="ECO:0000313" key="5">
    <source>
        <dbReference type="Proteomes" id="UP001501321"/>
    </source>
</evidence>
<dbReference type="SUPFAM" id="SSF55729">
    <property type="entry name" value="Acyl-CoA N-acyltransferases (Nat)"/>
    <property type="match status" value="1"/>
</dbReference>
<name>A0ABP8PYV9_9GAMM</name>
<comment type="caution">
    <text evidence="4">The sequence shown here is derived from an EMBL/GenBank/DDBJ whole genome shotgun (WGS) entry which is preliminary data.</text>
</comment>
<dbReference type="Gene3D" id="3.40.630.30">
    <property type="match status" value="1"/>
</dbReference>
<gene>
    <name evidence="4" type="ORF">GCM10023095_06200</name>
</gene>
<dbReference type="EMBL" id="BAABFC010000003">
    <property type="protein sequence ID" value="GAA4494503.1"/>
    <property type="molecule type" value="Genomic_DNA"/>
</dbReference>
<dbReference type="Pfam" id="PF13420">
    <property type="entry name" value="Acetyltransf_4"/>
    <property type="match status" value="1"/>
</dbReference>
<reference evidence="5" key="1">
    <citation type="journal article" date="2019" name="Int. J. Syst. Evol. Microbiol.">
        <title>The Global Catalogue of Microorganisms (GCM) 10K type strain sequencing project: providing services to taxonomists for standard genome sequencing and annotation.</title>
        <authorList>
            <consortium name="The Broad Institute Genomics Platform"/>
            <consortium name="The Broad Institute Genome Sequencing Center for Infectious Disease"/>
            <person name="Wu L."/>
            <person name="Ma J."/>
        </authorList>
    </citation>
    <scope>NUCLEOTIDE SEQUENCE [LARGE SCALE GENOMIC DNA]</scope>
    <source>
        <strain evidence="5">JCM 32226</strain>
    </source>
</reference>
<dbReference type="PANTHER" id="PTHR43072:SF23">
    <property type="entry name" value="UPF0039 PROTEIN C11D3.02C"/>
    <property type="match status" value="1"/>
</dbReference>
<feature type="domain" description="N-acetyltransferase" evidence="3">
    <location>
        <begin position="1"/>
        <end position="161"/>
    </location>
</feature>
<dbReference type="PROSITE" id="PS51186">
    <property type="entry name" value="GNAT"/>
    <property type="match status" value="1"/>
</dbReference>
<dbReference type="RefSeq" id="WP_345009954.1">
    <property type="nucleotide sequence ID" value="NZ_BAABFC010000003.1"/>
</dbReference>
<keyword evidence="1" id="KW-0808">Transferase</keyword>
<sequence length="163" mass="18167">MIRAVTPDDAAAIIHIYNHYVTTTAISFETAPVSEAEMRQRILSYSAQFPWLVYEEAGQVLGYCYATPWKARAAYAHSVESSVYVDKACHARGIGAALYRALLAALASHPVHLVVAGITLPNEKSQRLHEKLGFQQVAHFAEIGRKQDQWQDVGYWALRLPTP</sequence>
<dbReference type="Proteomes" id="UP001501321">
    <property type="component" value="Unassembled WGS sequence"/>
</dbReference>
<evidence type="ECO:0000313" key="4">
    <source>
        <dbReference type="EMBL" id="GAA4494503.1"/>
    </source>
</evidence>
<evidence type="ECO:0000256" key="2">
    <source>
        <dbReference type="ARBA" id="ARBA00023315"/>
    </source>
</evidence>
<protein>
    <submittedName>
        <fullName evidence="4">GNAT family N-acetyltransferase</fullName>
    </submittedName>
</protein>
<dbReference type="NCBIfam" id="NF040504">
    <property type="entry name" value="resist_ArsN1b"/>
    <property type="match status" value="1"/>
</dbReference>
<evidence type="ECO:0000259" key="3">
    <source>
        <dbReference type="PROSITE" id="PS51186"/>
    </source>
</evidence>
<keyword evidence="2" id="KW-0012">Acyltransferase</keyword>
<dbReference type="InterPro" id="IPR016181">
    <property type="entry name" value="Acyl_CoA_acyltransferase"/>
</dbReference>
<evidence type="ECO:0000256" key="1">
    <source>
        <dbReference type="ARBA" id="ARBA00022679"/>
    </source>
</evidence>
<proteinExistence type="predicted"/>